<dbReference type="AlphaFoldDB" id="A0A5R9L498"/>
<dbReference type="RefSeq" id="WP_138364307.1">
    <property type="nucleotide sequence ID" value="NZ_VCEJ01000002.1"/>
</dbReference>
<comment type="caution">
    <text evidence="4">The sequence shown here is derived from an EMBL/GenBank/DDBJ whole genome shotgun (WGS) entry which is preliminary data.</text>
</comment>
<reference evidence="4 5" key="1">
    <citation type="submission" date="2019-05" db="EMBL/GenBank/DDBJ databases">
        <authorList>
            <person name="Qu J.-H."/>
        </authorList>
    </citation>
    <scope>NUCLEOTIDE SEQUENCE [LARGE SCALE GENOMIC DNA]</scope>
    <source>
        <strain evidence="4 5">T17</strain>
    </source>
</reference>
<proteinExistence type="predicted"/>
<protein>
    <submittedName>
        <fullName evidence="4">Helix-turn-helix domain-containing protein</fullName>
    </submittedName>
</protein>
<organism evidence="4 5">
    <name type="scientific">Dyadobacter luticola</name>
    <dbReference type="NCBI Taxonomy" id="1979387"/>
    <lineage>
        <taxon>Bacteria</taxon>
        <taxon>Pseudomonadati</taxon>
        <taxon>Bacteroidota</taxon>
        <taxon>Cytophagia</taxon>
        <taxon>Cytophagales</taxon>
        <taxon>Spirosomataceae</taxon>
        <taxon>Dyadobacter</taxon>
    </lineage>
</organism>
<evidence type="ECO:0000313" key="4">
    <source>
        <dbReference type="EMBL" id="TLV03100.1"/>
    </source>
</evidence>
<dbReference type="PANTHER" id="PTHR46558:SF4">
    <property type="entry name" value="DNA-BIDING PHAGE PROTEIN"/>
    <property type="match status" value="1"/>
</dbReference>
<evidence type="ECO:0000313" key="5">
    <source>
        <dbReference type="Proteomes" id="UP000306402"/>
    </source>
</evidence>
<dbReference type="PROSITE" id="PS50943">
    <property type="entry name" value="HTH_CROC1"/>
    <property type="match status" value="1"/>
</dbReference>
<dbReference type="SUPFAM" id="SSF47413">
    <property type="entry name" value="lambda repressor-like DNA-binding domains"/>
    <property type="match status" value="1"/>
</dbReference>
<keyword evidence="5" id="KW-1185">Reference proteome</keyword>
<dbReference type="EMBL" id="VCEJ01000002">
    <property type="protein sequence ID" value="TLV03100.1"/>
    <property type="molecule type" value="Genomic_DNA"/>
</dbReference>
<feature type="compositionally biased region" description="Basic and acidic residues" evidence="2">
    <location>
        <begin position="130"/>
        <end position="147"/>
    </location>
</feature>
<feature type="region of interest" description="Disordered" evidence="2">
    <location>
        <begin position="112"/>
        <end position="147"/>
    </location>
</feature>
<accession>A0A5R9L498</accession>
<dbReference type="CDD" id="cd00093">
    <property type="entry name" value="HTH_XRE"/>
    <property type="match status" value="1"/>
</dbReference>
<evidence type="ECO:0000256" key="2">
    <source>
        <dbReference type="SAM" id="MobiDB-lite"/>
    </source>
</evidence>
<dbReference type="PANTHER" id="PTHR46558">
    <property type="entry name" value="TRACRIPTIONAL REGULATORY PROTEIN-RELATED-RELATED"/>
    <property type="match status" value="1"/>
</dbReference>
<dbReference type="Proteomes" id="UP000306402">
    <property type="component" value="Unassembled WGS sequence"/>
</dbReference>
<dbReference type="OrthoDB" id="958368at2"/>
<dbReference type="SMART" id="SM00530">
    <property type="entry name" value="HTH_XRE"/>
    <property type="match status" value="1"/>
</dbReference>
<dbReference type="Gene3D" id="1.10.260.40">
    <property type="entry name" value="lambda repressor-like DNA-binding domains"/>
    <property type="match status" value="1"/>
</dbReference>
<evidence type="ECO:0000256" key="1">
    <source>
        <dbReference type="ARBA" id="ARBA00023125"/>
    </source>
</evidence>
<name>A0A5R9L498_9BACT</name>
<keyword evidence="1" id="KW-0238">DNA-binding</keyword>
<dbReference type="Pfam" id="PF01381">
    <property type="entry name" value="HTH_3"/>
    <property type="match status" value="1"/>
</dbReference>
<sequence length="147" mass="16891">MSITGQRIKKYRELKGLSQDELARRIDRPGKQSISHWETGRSEPSLAEVRKLAEVLDATVAQLVGEAPMFEEPREQYIMVKKDDLIDLQRKVLEKEQERIKSLEEQLKEALSNVEDATFEEIPDAKTQSSRKEIGAPKKNKDEENQA</sequence>
<dbReference type="GO" id="GO:0003677">
    <property type="term" value="F:DNA binding"/>
    <property type="evidence" value="ECO:0007669"/>
    <property type="project" value="UniProtKB-KW"/>
</dbReference>
<dbReference type="InterPro" id="IPR010982">
    <property type="entry name" value="Lambda_DNA-bd_dom_sf"/>
</dbReference>
<gene>
    <name evidence="4" type="ORF">FEN17_05670</name>
</gene>
<dbReference type="InterPro" id="IPR001387">
    <property type="entry name" value="Cro/C1-type_HTH"/>
</dbReference>
<evidence type="ECO:0000259" key="3">
    <source>
        <dbReference type="PROSITE" id="PS50943"/>
    </source>
</evidence>
<feature type="domain" description="HTH cro/C1-type" evidence="3">
    <location>
        <begin position="8"/>
        <end position="63"/>
    </location>
</feature>